<dbReference type="Proteomes" id="UP000270834">
    <property type="component" value="Unassembled WGS sequence"/>
</dbReference>
<dbReference type="EMBL" id="RBSQ01000882">
    <property type="protein sequence ID" value="RMS51163.1"/>
    <property type="molecule type" value="Genomic_DNA"/>
</dbReference>
<organism evidence="1 2">
    <name type="scientific">Pseudomonas aeruginosa</name>
    <dbReference type="NCBI Taxonomy" id="287"/>
    <lineage>
        <taxon>Bacteria</taxon>
        <taxon>Pseudomonadati</taxon>
        <taxon>Pseudomonadota</taxon>
        <taxon>Gammaproteobacteria</taxon>
        <taxon>Pseudomonadales</taxon>
        <taxon>Pseudomonadaceae</taxon>
        <taxon>Pseudomonas</taxon>
    </lineage>
</organism>
<evidence type="ECO:0000313" key="2">
    <source>
        <dbReference type="Proteomes" id="UP000270834"/>
    </source>
</evidence>
<gene>
    <name evidence="1" type="ORF">ALP65_04589</name>
</gene>
<accession>A0A3M5DPG9</accession>
<proteinExistence type="predicted"/>
<evidence type="ECO:0000313" key="1">
    <source>
        <dbReference type="EMBL" id="RMS51163.1"/>
    </source>
</evidence>
<comment type="caution">
    <text evidence="1">The sequence shown here is derived from an EMBL/GenBank/DDBJ whole genome shotgun (WGS) entry which is preliminary data.</text>
</comment>
<name>A0A3M5DPG9_PSEAI</name>
<reference evidence="1 2" key="1">
    <citation type="submission" date="2018-08" db="EMBL/GenBank/DDBJ databases">
        <title>Recombination of ecologically and evolutionarily significant loci maintains genetic cohesion in the Pseudomonas syringae species complex.</title>
        <authorList>
            <person name="Dillon M."/>
            <person name="Thakur S."/>
            <person name="Almeida R.N.D."/>
            <person name="Weir B.S."/>
            <person name="Guttman D.S."/>
        </authorList>
    </citation>
    <scope>NUCLEOTIDE SEQUENCE [LARGE SCALE GENOMIC DNA]</scope>
    <source>
        <strain evidence="1 2">ICMP 7846</strain>
    </source>
</reference>
<protein>
    <submittedName>
        <fullName evidence="1">Uncharacterized protein</fullName>
    </submittedName>
</protein>
<sequence length="414" mass="43480">MLAEQVAGAGQVGSVGAFLAGVDGVAVGALHLALLDLAVPVGALHQAQRDACAKLAAKQGQPYQHRQAALGVGLDDQAELAPAGDGRVAHQLLVEFEGQLQAIGFLGVDGDADVQLARAHRQFQDVGEQLAEHPLALRHFVARMQRRELDRDRRPRPRTDLRLGADGVDGLAVVGHVFLGVGGGQRGLAEHVEGIGVALLAAWTTVLQRFGDGPAKHELLAHQLHRLVHRGADHRFAGALHQPADDARGAAVGAFVDVHHLAGHHQAPGGEIDQNVVALAEMALPVGGGQLVADQRVGGRRVRHTQQRLGQTHQHQAFLGVQAVLAQECVEGIDGVVPAAHGFDQCAGVAADSLDAVGTGVGELQQFAQVGFLVDRVVGADDREEFGCGPGLVLALQDVTGFEHHALLLWSHCY</sequence>
<dbReference type="AlphaFoldDB" id="A0A3M5DPG9"/>